<dbReference type="EMBL" id="OU015567">
    <property type="protein sequence ID" value="CAG5109543.1"/>
    <property type="molecule type" value="Genomic_DNA"/>
</dbReference>
<keyword evidence="4" id="KW-1185">Reference proteome</keyword>
<evidence type="ECO:0000313" key="3">
    <source>
        <dbReference type="EMBL" id="CAG5109543.1"/>
    </source>
</evidence>
<evidence type="ECO:0000313" key="4">
    <source>
        <dbReference type="Proteomes" id="UP001158576"/>
    </source>
</evidence>
<dbReference type="Gene3D" id="3.40.33.10">
    <property type="entry name" value="CAP"/>
    <property type="match status" value="1"/>
</dbReference>
<name>A0ABN7SVT7_OIKDI</name>
<dbReference type="Proteomes" id="UP001158576">
    <property type="component" value="Chromosome 2"/>
</dbReference>
<organism evidence="3 4">
    <name type="scientific">Oikopleura dioica</name>
    <name type="common">Tunicate</name>
    <dbReference type="NCBI Taxonomy" id="34765"/>
    <lineage>
        <taxon>Eukaryota</taxon>
        <taxon>Metazoa</taxon>
        <taxon>Chordata</taxon>
        <taxon>Tunicata</taxon>
        <taxon>Appendicularia</taxon>
        <taxon>Copelata</taxon>
        <taxon>Oikopleuridae</taxon>
        <taxon>Oikopleura</taxon>
    </lineage>
</organism>
<reference evidence="3 4" key="1">
    <citation type="submission" date="2021-04" db="EMBL/GenBank/DDBJ databases">
        <authorList>
            <person name="Bliznina A."/>
        </authorList>
    </citation>
    <scope>NUCLEOTIDE SEQUENCE [LARGE SCALE GENOMIC DNA]</scope>
</reference>
<dbReference type="InterPro" id="IPR001283">
    <property type="entry name" value="CRISP-related"/>
</dbReference>
<proteinExistence type="predicted"/>
<gene>
    <name evidence="3" type="ORF">OKIOD_LOCUS12829</name>
</gene>
<feature type="region of interest" description="Disordered" evidence="1">
    <location>
        <begin position="206"/>
        <end position="225"/>
    </location>
</feature>
<dbReference type="InterPro" id="IPR035940">
    <property type="entry name" value="CAP_sf"/>
</dbReference>
<evidence type="ECO:0000259" key="2">
    <source>
        <dbReference type="SMART" id="SM00198"/>
    </source>
</evidence>
<dbReference type="SMART" id="SM00198">
    <property type="entry name" value="SCP"/>
    <property type="match status" value="1"/>
</dbReference>
<feature type="domain" description="SCP" evidence="2">
    <location>
        <begin position="63"/>
        <end position="205"/>
    </location>
</feature>
<dbReference type="InterPro" id="IPR014044">
    <property type="entry name" value="CAP_dom"/>
</dbReference>
<dbReference type="Pfam" id="PF00188">
    <property type="entry name" value="CAP"/>
    <property type="match status" value="1"/>
</dbReference>
<evidence type="ECO:0000256" key="1">
    <source>
        <dbReference type="SAM" id="MobiDB-lite"/>
    </source>
</evidence>
<accession>A0ABN7SVT7</accession>
<sequence>MKVFCLATIATASILPERLGQGVIVNDSIIDEEFMTEVLAAPEGRAFKDDCVNSLSAYHRNAVEACDALVLNNKYRQNHAANNFVVPSKTTCEGAQKWAQHLADKSLAQGKPILEHSPSSERPGEGENIAWSSWGGSTMSSAVTMFQSEDVNWNFSSATCKKDKVYGHFTQNVWQSTTSACYAKAVNSLGTWTVGRYNPPGNYIGQEAKNVDSRGPLDGNYVGSN</sequence>
<dbReference type="SUPFAM" id="SSF55797">
    <property type="entry name" value="PR-1-like"/>
    <property type="match status" value="1"/>
</dbReference>
<dbReference type="PANTHER" id="PTHR10334">
    <property type="entry name" value="CYSTEINE-RICH SECRETORY PROTEIN-RELATED"/>
    <property type="match status" value="1"/>
</dbReference>
<protein>
    <submittedName>
        <fullName evidence="3">Oidioi.mRNA.OKI2018_I69.chr2.g4064.t1.cds</fullName>
    </submittedName>
</protein>